<organism evidence="7 8">
    <name type="scientific">Mycena albidolilacea</name>
    <dbReference type="NCBI Taxonomy" id="1033008"/>
    <lineage>
        <taxon>Eukaryota</taxon>
        <taxon>Fungi</taxon>
        <taxon>Dikarya</taxon>
        <taxon>Basidiomycota</taxon>
        <taxon>Agaricomycotina</taxon>
        <taxon>Agaricomycetes</taxon>
        <taxon>Agaricomycetidae</taxon>
        <taxon>Agaricales</taxon>
        <taxon>Marasmiineae</taxon>
        <taxon>Mycenaceae</taxon>
        <taxon>Mycena</taxon>
    </lineage>
</organism>
<comment type="subcellular location">
    <subcellularLocation>
        <location evidence="1">Nucleus</location>
        <location evidence="1">Nucleolus</location>
    </subcellularLocation>
</comment>
<feature type="domain" description="RRM" evidence="6">
    <location>
        <begin position="277"/>
        <end position="355"/>
    </location>
</feature>
<feature type="region of interest" description="Disordered" evidence="5">
    <location>
        <begin position="1"/>
        <end position="237"/>
    </location>
</feature>
<dbReference type="SMART" id="SM00360">
    <property type="entry name" value="RRM"/>
    <property type="match status" value="1"/>
</dbReference>
<dbReference type="Pfam" id="PF00076">
    <property type="entry name" value="RRM_1"/>
    <property type="match status" value="1"/>
</dbReference>
<evidence type="ECO:0000313" key="7">
    <source>
        <dbReference type="EMBL" id="KAJ7352633.1"/>
    </source>
</evidence>
<dbReference type="SUPFAM" id="SSF54928">
    <property type="entry name" value="RNA-binding domain, RBD"/>
    <property type="match status" value="1"/>
</dbReference>
<gene>
    <name evidence="7" type="ORF">DFH08DRAFT_775835</name>
</gene>
<dbReference type="PROSITE" id="PS50102">
    <property type="entry name" value="RRM"/>
    <property type="match status" value="1"/>
</dbReference>
<dbReference type="InterPro" id="IPR000504">
    <property type="entry name" value="RRM_dom"/>
</dbReference>
<evidence type="ECO:0000256" key="4">
    <source>
        <dbReference type="PROSITE-ProRule" id="PRU00176"/>
    </source>
</evidence>
<name>A0AAD7EVU4_9AGAR</name>
<dbReference type="PANTHER" id="PTHR46754">
    <property type="entry name" value="MKI67 FHA DOMAIN-INTERACTING NUCLEOLAR PHOSPHOPROTEIN"/>
    <property type="match status" value="1"/>
</dbReference>
<protein>
    <recommendedName>
        <fullName evidence="6">RRM domain-containing protein</fullName>
    </recommendedName>
</protein>
<dbReference type="GO" id="GO:0005730">
    <property type="term" value="C:nucleolus"/>
    <property type="evidence" value="ECO:0007669"/>
    <property type="project" value="UniProtKB-SubCell"/>
</dbReference>
<feature type="compositionally biased region" description="Basic residues" evidence="5">
    <location>
        <begin position="9"/>
        <end position="19"/>
    </location>
</feature>
<evidence type="ECO:0000256" key="3">
    <source>
        <dbReference type="ARBA" id="ARBA00023242"/>
    </source>
</evidence>
<dbReference type="Proteomes" id="UP001218218">
    <property type="component" value="Unassembled WGS sequence"/>
</dbReference>
<dbReference type="InterPro" id="IPR035979">
    <property type="entry name" value="RBD_domain_sf"/>
</dbReference>
<sequence>MAAESSKLASKKTDKKAKRKAEEDPAVEASVPPSPSKGLKRKKSAPDVLDATHDEEADKAAAVKGRKKAKKEKEVEAEAEVQVPAPVEGKKKKSKVAPDAPVEQAAAVEDDAPPKKSRKSKSKTTDASEEVTKPSKKSKKSKAVVPDSVPEPISVEEAPKKSKKSKVVPESVPEPEPITVDEPVAEPPKKSKKSKPAPAPEPELEVIPVDEAEDSDEDDAPLHGFSTDDDDSSDDDGYMDVEVSAFDVAKLPTIAKDDATVKRKLENAKRQPTADRGVLFLGRIPHGFYEEQLKAYFTQFGNVTRLRVSRNKRTGQSKHYGFIEFDSSSVAQIVADTMDNYLLMGHIMRCKVIPKDQVHPELWVGANRRWRPVPKVRVAKAEHNKLRTQDEQMRVAHRLLKRQEERQRKLEKAGISYDLGAAGYVKPAKAIEV</sequence>
<comment type="caution">
    <text evidence="7">The sequence shown here is derived from an EMBL/GenBank/DDBJ whole genome shotgun (WGS) entry which is preliminary data.</text>
</comment>
<dbReference type="EMBL" id="JARIHO010000012">
    <property type="protein sequence ID" value="KAJ7352633.1"/>
    <property type="molecule type" value="Genomic_DNA"/>
</dbReference>
<evidence type="ECO:0000256" key="2">
    <source>
        <dbReference type="ARBA" id="ARBA00022884"/>
    </source>
</evidence>
<feature type="compositionally biased region" description="Basic and acidic residues" evidence="5">
    <location>
        <begin position="50"/>
        <end position="61"/>
    </location>
</feature>
<feature type="compositionally biased region" description="Basic and acidic residues" evidence="5">
    <location>
        <begin position="123"/>
        <end position="133"/>
    </location>
</feature>
<evidence type="ECO:0000259" key="6">
    <source>
        <dbReference type="PROSITE" id="PS50102"/>
    </source>
</evidence>
<keyword evidence="2 4" id="KW-0694">RNA-binding</keyword>
<feature type="compositionally biased region" description="Acidic residues" evidence="5">
    <location>
        <begin position="227"/>
        <end position="237"/>
    </location>
</feature>
<reference evidence="7" key="1">
    <citation type="submission" date="2023-03" db="EMBL/GenBank/DDBJ databases">
        <title>Massive genome expansion in bonnet fungi (Mycena s.s.) driven by repeated elements and novel gene families across ecological guilds.</title>
        <authorList>
            <consortium name="Lawrence Berkeley National Laboratory"/>
            <person name="Harder C.B."/>
            <person name="Miyauchi S."/>
            <person name="Viragh M."/>
            <person name="Kuo A."/>
            <person name="Thoen E."/>
            <person name="Andreopoulos B."/>
            <person name="Lu D."/>
            <person name="Skrede I."/>
            <person name="Drula E."/>
            <person name="Henrissat B."/>
            <person name="Morin E."/>
            <person name="Kohler A."/>
            <person name="Barry K."/>
            <person name="LaButti K."/>
            <person name="Morin E."/>
            <person name="Salamov A."/>
            <person name="Lipzen A."/>
            <person name="Mereny Z."/>
            <person name="Hegedus B."/>
            <person name="Baldrian P."/>
            <person name="Stursova M."/>
            <person name="Weitz H."/>
            <person name="Taylor A."/>
            <person name="Grigoriev I.V."/>
            <person name="Nagy L.G."/>
            <person name="Martin F."/>
            <person name="Kauserud H."/>
        </authorList>
    </citation>
    <scope>NUCLEOTIDE SEQUENCE</scope>
    <source>
        <strain evidence="7">CBHHK002</strain>
    </source>
</reference>
<feature type="compositionally biased region" description="Acidic residues" evidence="5">
    <location>
        <begin position="202"/>
        <end position="219"/>
    </location>
</feature>
<evidence type="ECO:0000256" key="5">
    <source>
        <dbReference type="SAM" id="MobiDB-lite"/>
    </source>
</evidence>
<evidence type="ECO:0000256" key="1">
    <source>
        <dbReference type="ARBA" id="ARBA00004604"/>
    </source>
</evidence>
<dbReference type="InterPro" id="IPR012677">
    <property type="entry name" value="Nucleotide-bd_a/b_plait_sf"/>
</dbReference>
<dbReference type="GO" id="GO:0003723">
    <property type="term" value="F:RNA binding"/>
    <property type="evidence" value="ECO:0007669"/>
    <property type="project" value="UniProtKB-UniRule"/>
</dbReference>
<keyword evidence="8" id="KW-1185">Reference proteome</keyword>
<proteinExistence type="predicted"/>
<dbReference type="AlphaFoldDB" id="A0AAD7EVU4"/>
<dbReference type="CDD" id="cd12307">
    <property type="entry name" value="RRM_NIFK_like"/>
    <property type="match status" value="1"/>
</dbReference>
<evidence type="ECO:0000313" key="8">
    <source>
        <dbReference type="Proteomes" id="UP001218218"/>
    </source>
</evidence>
<accession>A0AAD7EVU4</accession>
<keyword evidence="3" id="KW-0539">Nucleus</keyword>
<dbReference type="Gene3D" id="3.30.70.330">
    <property type="match status" value="1"/>
</dbReference>